<accession>A0A1I2ME81</accession>
<dbReference type="OrthoDB" id="1523398at2"/>
<dbReference type="InterPro" id="IPR028939">
    <property type="entry name" value="P5C_Rdtase_cat_N"/>
</dbReference>
<organism evidence="3 4">
    <name type="scientific">Actinoplanes philippinensis</name>
    <dbReference type="NCBI Taxonomy" id="35752"/>
    <lineage>
        <taxon>Bacteria</taxon>
        <taxon>Bacillati</taxon>
        <taxon>Actinomycetota</taxon>
        <taxon>Actinomycetes</taxon>
        <taxon>Micromonosporales</taxon>
        <taxon>Micromonosporaceae</taxon>
        <taxon>Actinoplanes</taxon>
    </lineage>
</organism>
<dbReference type="SUPFAM" id="SSF51735">
    <property type="entry name" value="NAD(P)-binding Rossmann-fold domains"/>
    <property type="match status" value="1"/>
</dbReference>
<dbReference type="PANTHER" id="PTHR14239">
    <property type="entry name" value="DUDULIN-RELATED"/>
    <property type="match status" value="1"/>
</dbReference>
<evidence type="ECO:0000259" key="2">
    <source>
        <dbReference type="Pfam" id="PF03807"/>
    </source>
</evidence>
<dbReference type="InterPro" id="IPR051267">
    <property type="entry name" value="STEAP_metalloreductase"/>
</dbReference>
<keyword evidence="1" id="KW-0560">Oxidoreductase</keyword>
<dbReference type="InterPro" id="IPR036291">
    <property type="entry name" value="NAD(P)-bd_dom_sf"/>
</dbReference>
<sequence length="221" mass="22609">MTTIGFLGSGNIGGTLAGLAVDAGHEVVLSNSRGPATLRELITALGPHARAATPGEAATAGDIVVVSIPIRAYRQVPAAPLRGRVVIDTLNYDPARQGRVPEIEATGIPAPLLLQTHLSGARVVKAFSTVYFKHLADLRRPAGAPDRSALPIAGDDPGARQAVAALIDSLGFDAYDVGPLAESRRFAPGTPAQLAHLDPVGLLAAPGRPVPADQLAGLLAL</sequence>
<evidence type="ECO:0000313" key="4">
    <source>
        <dbReference type="Proteomes" id="UP000199645"/>
    </source>
</evidence>
<reference evidence="3 4" key="1">
    <citation type="submission" date="2016-10" db="EMBL/GenBank/DDBJ databases">
        <authorList>
            <person name="de Groot N.N."/>
        </authorList>
    </citation>
    <scope>NUCLEOTIDE SEQUENCE [LARGE SCALE GENOMIC DNA]</scope>
    <source>
        <strain evidence="3 4">DSM 43019</strain>
    </source>
</reference>
<dbReference type="STRING" id="35752.SAMN05421541_12740"/>
<protein>
    <recommendedName>
        <fullName evidence="2">Pyrroline-5-carboxylate reductase catalytic N-terminal domain-containing protein</fullName>
    </recommendedName>
</protein>
<dbReference type="RefSeq" id="WP_093621844.1">
    <property type="nucleotide sequence ID" value="NZ_BOMT01000109.1"/>
</dbReference>
<name>A0A1I2ME81_9ACTN</name>
<proteinExistence type="predicted"/>
<dbReference type="Proteomes" id="UP000199645">
    <property type="component" value="Unassembled WGS sequence"/>
</dbReference>
<feature type="domain" description="Pyrroline-5-carboxylate reductase catalytic N-terminal" evidence="2">
    <location>
        <begin position="3"/>
        <end position="92"/>
    </location>
</feature>
<keyword evidence="4" id="KW-1185">Reference proteome</keyword>
<dbReference type="AlphaFoldDB" id="A0A1I2ME81"/>
<dbReference type="PANTHER" id="PTHR14239:SF10">
    <property type="entry name" value="REDUCTASE"/>
    <property type="match status" value="1"/>
</dbReference>
<dbReference type="EMBL" id="FONV01000027">
    <property type="protein sequence ID" value="SFF87511.1"/>
    <property type="molecule type" value="Genomic_DNA"/>
</dbReference>
<dbReference type="GO" id="GO:0016491">
    <property type="term" value="F:oxidoreductase activity"/>
    <property type="evidence" value="ECO:0007669"/>
    <property type="project" value="UniProtKB-KW"/>
</dbReference>
<evidence type="ECO:0000313" key="3">
    <source>
        <dbReference type="EMBL" id="SFF87511.1"/>
    </source>
</evidence>
<gene>
    <name evidence="3" type="ORF">SAMN05421541_12740</name>
</gene>
<evidence type="ECO:0000256" key="1">
    <source>
        <dbReference type="ARBA" id="ARBA00023002"/>
    </source>
</evidence>
<dbReference type="Pfam" id="PF03807">
    <property type="entry name" value="F420_oxidored"/>
    <property type="match status" value="1"/>
</dbReference>
<dbReference type="Gene3D" id="3.40.50.720">
    <property type="entry name" value="NAD(P)-binding Rossmann-like Domain"/>
    <property type="match status" value="1"/>
</dbReference>